<protein>
    <submittedName>
        <fullName evidence="1">CIC11C00000003152</fullName>
    </submittedName>
</protein>
<proteinExistence type="predicted"/>
<sequence length="164" mass="19030">MQMRFEAGNAYKHRVASLNEVNSDMAANFRDRILCPDTFSHRNALEQPSEAFQQELTLAIEKINEKMIIYSILKRLETHYDRYIAQAMKCDISRTTVIQPVDFPDLVLDKLTRDILFGSRGGFQVDDNSFFRPITPSDIDILKHHMSKLGQDTRLAFTDLFQKK</sequence>
<dbReference type="Proteomes" id="UP000182259">
    <property type="component" value="Chromosome I"/>
</dbReference>
<dbReference type="AlphaFoldDB" id="A0A1L0CW58"/>
<evidence type="ECO:0000313" key="1">
    <source>
        <dbReference type="EMBL" id="SGZ48264.1"/>
    </source>
</evidence>
<dbReference type="EMBL" id="LT635764">
    <property type="protein sequence ID" value="SGZ48264.1"/>
    <property type="molecule type" value="Genomic_DNA"/>
</dbReference>
<accession>A0A1L0CW58</accession>
<gene>
    <name evidence="1" type="ORF">SAMEA4029009_CIC11G00000003152</name>
</gene>
<name>A0A1L0CW58_9ASCO</name>
<reference evidence="1 2" key="1">
    <citation type="submission" date="2016-10" db="EMBL/GenBank/DDBJ databases">
        <authorList>
            <person name="de Groot N.N."/>
        </authorList>
    </citation>
    <scope>NUCLEOTIDE SEQUENCE [LARGE SCALE GENOMIC DNA]</scope>
    <source>
        <strain evidence="1 2">PYCC 4715</strain>
    </source>
</reference>
<evidence type="ECO:0000313" key="2">
    <source>
        <dbReference type="Proteomes" id="UP000182259"/>
    </source>
</evidence>
<organism evidence="1 2">
    <name type="scientific">Sungouiella intermedia</name>
    <dbReference type="NCBI Taxonomy" id="45354"/>
    <lineage>
        <taxon>Eukaryota</taxon>
        <taxon>Fungi</taxon>
        <taxon>Dikarya</taxon>
        <taxon>Ascomycota</taxon>
        <taxon>Saccharomycotina</taxon>
        <taxon>Pichiomycetes</taxon>
        <taxon>Metschnikowiaceae</taxon>
        <taxon>Sungouiella</taxon>
    </lineage>
</organism>